<protein>
    <recommendedName>
        <fullName evidence="2">CAAX prenyl protease 2/Lysostaphin resistance protein A-like domain-containing protein</fullName>
    </recommendedName>
</protein>
<feature type="transmembrane region" description="Helical" evidence="1">
    <location>
        <begin position="298"/>
        <end position="319"/>
    </location>
</feature>
<feature type="domain" description="CAAX prenyl protease 2/Lysostaphin resistance protein A-like" evidence="2">
    <location>
        <begin position="181"/>
        <end position="281"/>
    </location>
</feature>
<name>A0A1W0A1R3_9STRA</name>
<feature type="transmembrane region" description="Helical" evidence="1">
    <location>
        <begin position="99"/>
        <end position="118"/>
    </location>
</feature>
<feature type="transmembrane region" description="Helical" evidence="1">
    <location>
        <begin position="139"/>
        <end position="161"/>
    </location>
</feature>
<dbReference type="PANTHER" id="PTHR36435:SF1">
    <property type="entry name" value="CAAX AMINO TERMINAL PROTEASE FAMILY PROTEIN"/>
    <property type="match status" value="1"/>
</dbReference>
<dbReference type="EMBL" id="JNBS01000678">
    <property type="protein sequence ID" value="OQS04121.1"/>
    <property type="molecule type" value="Genomic_DNA"/>
</dbReference>
<keyword evidence="1" id="KW-0472">Membrane</keyword>
<dbReference type="AlphaFoldDB" id="A0A1W0A1R3"/>
<organism evidence="3 4">
    <name type="scientific">Thraustotheca clavata</name>
    <dbReference type="NCBI Taxonomy" id="74557"/>
    <lineage>
        <taxon>Eukaryota</taxon>
        <taxon>Sar</taxon>
        <taxon>Stramenopiles</taxon>
        <taxon>Oomycota</taxon>
        <taxon>Saprolegniomycetes</taxon>
        <taxon>Saprolegniales</taxon>
        <taxon>Achlyaceae</taxon>
        <taxon>Thraustotheca</taxon>
    </lineage>
</organism>
<evidence type="ECO:0000313" key="3">
    <source>
        <dbReference type="EMBL" id="OQS04121.1"/>
    </source>
</evidence>
<dbReference type="Pfam" id="PF02517">
    <property type="entry name" value="Rce1-like"/>
    <property type="match status" value="1"/>
</dbReference>
<dbReference type="OrthoDB" id="271604at2759"/>
<dbReference type="GO" id="GO:0080120">
    <property type="term" value="P:CAAX-box protein maturation"/>
    <property type="evidence" value="ECO:0007669"/>
    <property type="project" value="UniProtKB-ARBA"/>
</dbReference>
<reference evidence="3 4" key="1">
    <citation type="journal article" date="2014" name="Genome Biol. Evol.">
        <title>The secreted proteins of Achlya hypogyna and Thraustotheca clavata identify the ancestral oomycete secretome and reveal gene acquisitions by horizontal gene transfer.</title>
        <authorList>
            <person name="Misner I."/>
            <person name="Blouin N."/>
            <person name="Leonard G."/>
            <person name="Richards T.A."/>
            <person name="Lane C.E."/>
        </authorList>
    </citation>
    <scope>NUCLEOTIDE SEQUENCE [LARGE SCALE GENOMIC DNA]</scope>
    <source>
        <strain evidence="3 4">ATCC 34112</strain>
    </source>
</reference>
<dbReference type="PANTHER" id="PTHR36435">
    <property type="entry name" value="SLR1288 PROTEIN"/>
    <property type="match status" value="1"/>
</dbReference>
<dbReference type="Proteomes" id="UP000243217">
    <property type="component" value="Unassembled WGS sequence"/>
</dbReference>
<dbReference type="GO" id="GO:0004175">
    <property type="term" value="F:endopeptidase activity"/>
    <property type="evidence" value="ECO:0007669"/>
    <property type="project" value="UniProtKB-ARBA"/>
</dbReference>
<evidence type="ECO:0000259" key="2">
    <source>
        <dbReference type="Pfam" id="PF02517"/>
    </source>
</evidence>
<accession>A0A1W0A1R3</accession>
<feature type="transmembrane region" description="Helical" evidence="1">
    <location>
        <begin position="240"/>
        <end position="260"/>
    </location>
</feature>
<dbReference type="InterPro" id="IPR052710">
    <property type="entry name" value="CAAX_protease"/>
</dbReference>
<evidence type="ECO:0000256" key="1">
    <source>
        <dbReference type="SAM" id="Phobius"/>
    </source>
</evidence>
<keyword evidence="1" id="KW-1133">Transmembrane helix</keyword>
<keyword evidence="4" id="KW-1185">Reference proteome</keyword>
<comment type="caution">
    <text evidence="3">The sequence shown here is derived from an EMBL/GenBank/DDBJ whole genome shotgun (WGS) entry which is preliminary data.</text>
</comment>
<evidence type="ECO:0000313" key="4">
    <source>
        <dbReference type="Proteomes" id="UP000243217"/>
    </source>
</evidence>
<dbReference type="InterPro" id="IPR003675">
    <property type="entry name" value="Rce1/LyrA-like_dom"/>
</dbReference>
<feature type="transmembrane region" description="Helical" evidence="1">
    <location>
        <begin position="67"/>
        <end position="87"/>
    </location>
</feature>
<sequence>MTQNAMTEGWGDAQPLDVHENGVVQWFSEASTAAEAPPQPKLQGSAIAGVFAGVEIVWFLGETFMVMVLAIAVRSLLLFGVSIMLSHELLHAKSTVFDVLFDASFLLVWLLQRYSYYFHLKPLELCRIWGIVSWRRLEVSTSLLILYHVVGFCGIIVWQWYEDNWFLSLDNYMDEDDELQVPRILEILFLSPLKEEFIFRGIIFHIFLNRIPSNRSASLVSSILFGCTHLINLKNSNFSIMYVLLQTCLGIEIGFYYSILFFQSKFNLLNSLVLHIVNNIFSSFVSTHTAALDFLARPIFTLMLAHAIVLYIVLISLAIRSKKKPKVE</sequence>
<feature type="transmembrane region" description="Helical" evidence="1">
    <location>
        <begin position="272"/>
        <end position="292"/>
    </location>
</feature>
<gene>
    <name evidence="3" type="ORF">THRCLA_20969</name>
</gene>
<proteinExistence type="predicted"/>
<keyword evidence="1" id="KW-0812">Transmembrane</keyword>